<reference evidence="1" key="1">
    <citation type="submission" date="2013-11" db="EMBL/GenBank/DDBJ databases">
        <title>The Genome Sequence of Phytophthora parasitica CHvinca01.</title>
        <authorList>
            <consortium name="The Broad Institute Genomics Platform"/>
            <person name="Russ C."/>
            <person name="Tyler B."/>
            <person name="Panabieres F."/>
            <person name="Shan W."/>
            <person name="Tripathy S."/>
            <person name="Grunwald N."/>
            <person name="Machado M."/>
            <person name="Johnson C.S."/>
            <person name="Arredondo F."/>
            <person name="Hong C."/>
            <person name="Coffey M."/>
            <person name="Young S.K."/>
            <person name="Zeng Q."/>
            <person name="Gargeya S."/>
            <person name="Fitzgerald M."/>
            <person name="Abouelleil A."/>
            <person name="Alvarado L."/>
            <person name="Chapman S.B."/>
            <person name="Gainer-Dewar J."/>
            <person name="Goldberg J."/>
            <person name="Griggs A."/>
            <person name="Gujja S."/>
            <person name="Hansen M."/>
            <person name="Howarth C."/>
            <person name="Imamovic A."/>
            <person name="Ireland A."/>
            <person name="Larimer J."/>
            <person name="McCowan C."/>
            <person name="Murphy C."/>
            <person name="Pearson M."/>
            <person name="Poon T.W."/>
            <person name="Priest M."/>
            <person name="Roberts A."/>
            <person name="Saif S."/>
            <person name="Shea T."/>
            <person name="Sykes S."/>
            <person name="Wortman J."/>
            <person name="Nusbaum C."/>
            <person name="Birren B."/>
        </authorList>
    </citation>
    <scope>NUCLEOTIDE SEQUENCE [LARGE SCALE GENOMIC DNA]</scope>
    <source>
        <strain evidence="1">CHvinca01</strain>
    </source>
</reference>
<dbReference type="EMBL" id="KI682474">
    <property type="protein sequence ID" value="ETL81697.1"/>
    <property type="molecule type" value="Genomic_DNA"/>
</dbReference>
<name>W2K9B5_PHYNI</name>
<proteinExistence type="predicted"/>
<dbReference type="Proteomes" id="UP000054423">
    <property type="component" value="Unassembled WGS sequence"/>
</dbReference>
<accession>W2K9B5</accession>
<sequence>MAMVNASIFYREVLKRRETAPAGHAEFREVLQTQLHQTTNDDFKE</sequence>
<feature type="non-terminal residue" evidence="1">
    <location>
        <position position="45"/>
    </location>
</feature>
<evidence type="ECO:0000313" key="1">
    <source>
        <dbReference type="EMBL" id="ETL81697.1"/>
    </source>
</evidence>
<protein>
    <submittedName>
        <fullName evidence="1">Uncharacterized protein</fullName>
    </submittedName>
</protein>
<gene>
    <name evidence="1" type="ORF">L917_18021</name>
</gene>
<dbReference type="AlphaFoldDB" id="W2K9B5"/>
<organism evidence="1">
    <name type="scientific">Phytophthora nicotianae</name>
    <name type="common">Potato buckeye rot agent</name>
    <name type="synonym">Phytophthora parasitica</name>
    <dbReference type="NCBI Taxonomy" id="4792"/>
    <lineage>
        <taxon>Eukaryota</taxon>
        <taxon>Sar</taxon>
        <taxon>Stramenopiles</taxon>
        <taxon>Oomycota</taxon>
        <taxon>Peronosporomycetes</taxon>
        <taxon>Peronosporales</taxon>
        <taxon>Peronosporaceae</taxon>
        <taxon>Phytophthora</taxon>
    </lineage>
</organism>